<dbReference type="Pfam" id="PF01882">
    <property type="entry name" value="DUF58"/>
    <property type="match status" value="1"/>
</dbReference>
<feature type="domain" description="DUF58" evidence="3">
    <location>
        <begin position="214"/>
        <end position="342"/>
    </location>
</feature>
<dbReference type="AlphaFoldDB" id="A0A2S6IM48"/>
<evidence type="ECO:0000256" key="1">
    <source>
        <dbReference type="SAM" id="MobiDB-lite"/>
    </source>
</evidence>
<feature type="transmembrane region" description="Helical" evidence="2">
    <location>
        <begin position="48"/>
        <end position="68"/>
    </location>
</feature>
<keyword evidence="2" id="KW-1133">Transmembrane helix</keyword>
<sequence length="435" mass="45925">MRRLRRGSGRARARRRRLGPLTARGWALVLAGGVASVAAVQLGQRDLLRLGVLLLALPVVALVLTARARSSLTLHQRSRPLTLPAGQRGSIDLTVRGTGGRAGVRVWLEDTVPFVLGTAPRLPVPPLPPGRTLDLRYTVSSEVRGAYRTGPAVLRIGDPLGLCDIRRTLRGTTAVDVLPAVHPLPAVPLGDSPGSGGGTARSSSASAEADDIALRQYRPGDDLRRVHWRSTARRGEVMVREDERGGRAEVVLLVDRRLGAHAGRGPASSLEWAVSAAASIGAHLQRRGYPVRLVHGGSRAHERGIAVPAEAQARALLHELAALRPGDDDDLRLAVQALGRSSAGMLVALLGAVDSEDTLPLVALRDRSTPAVAILQRTHLWGRALTTAPAPEAALQRAELVLSGAGWRTATASPGDEIADVWASLARGGPARRPA</sequence>
<comment type="caution">
    <text evidence="4">The sequence shown here is derived from an EMBL/GenBank/DDBJ whole genome shotgun (WGS) entry which is preliminary data.</text>
</comment>
<reference evidence="4 5" key="1">
    <citation type="submission" date="2018-02" db="EMBL/GenBank/DDBJ databases">
        <title>Genomic Encyclopedia of Archaeal and Bacterial Type Strains, Phase II (KMG-II): from individual species to whole genera.</title>
        <authorList>
            <person name="Goeker M."/>
        </authorList>
    </citation>
    <scope>NUCLEOTIDE SEQUENCE [LARGE SCALE GENOMIC DNA]</scope>
    <source>
        <strain evidence="4 5">DSM 22857</strain>
    </source>
</reference>
<dbReference type="PANTHER" id="PTHR34351:SF1">
    <property type="entry name" value="SLR1927 PROTEIN"/>
    <property type="match status" value="1"/>
</dbReference>
<keyword evidence="2" id="KW-0472">Membrane</keyword>
<organism evidence="4 5">
    <name type="scientific">Kineococcus xinjiangensis</name>
    <dbReference type="NCBI Taxonomy" id="512762"/>
    <lineage>
        <taxon>Bacteria</taxon>
        <taxon>Bacillati</taxon>
        <taxon>Actinomycetota</taxon>
        <taxon>Actinomycetes</taxon>
        <taxon>Kineosporiales</taxon>
        <taxon>Kineosporiaceae</taxon>
        <taxon>Kineococcus</taxon>
    </lineage>
</organism>
<name>A0A2S6IM48_9ACTN</name>
<keyword evidence="5" id="KW-1185">Reference proteome</keyword>
<keyword evidence="2" id="KW-0812">Transmembrane</keyword>
<feature type="region of interest" description="Disordered" evidence="1">
    <location>
        <begin position="188"/>
        <end position="210"/>
    </location>
</feature>
<protein>
    <submittedName>
        <fullName evidence="4">Uncharacterized protein (DUF58 family)</fullName>
    </submittedName>
</protein>
<evidence type="ECO:0000313" key="4">
    <source>
        <dbReference type="EMBL" id="PPK95246.1"/>
    </source>
</evidence>
<gene>
    <name evidence="4" type="ORF">CLV92_10667</name>
</gene>
<proteinExistence type="predicted"/>
<dbReference type="PANTHER" id="PTHR34351">
    <property type="entry name" value="SLR1927 PROTEIN-RELATED"/>
    <property type="match status" value="1"/>
</dbReference>
<dbReference type="OrthoDB" id="9812729at2"/>
<evidence type="ECO:0000259" key="3">
    <source>
        <dbReference type="Pfam" id="PF01882"/>
    </source>
</evidence>
<dbReference type="EMBL" id="PTJD01000006">
    <property type="protein sequence ID" value="PPK95246.1"/>
    <property type="molecule type" value="Genomic_DNA"/>
</dbReference>
<dbReference type="InterPro" id="IPR002881">
    <property type="entry name" value="DUF58"/>
</dbReference>
<evidence type="ECO:0000256" key="2">
    <source>
        <dbReference type="SAM" id="Phobius"/>
    </source>
</evidence>
<accession>A0A2S6IM48</accession>
<dbReference type="RefSeq" id="WP_104432636.1">
    <property type="nucleotide sequence ID" value="NZ_PTJD01000006.1"/>
</dbReference>
<evidence type="ECO:0000313" key="5">
    <source>
        <dbReference type="Proteomes" id="UP000239485"/>
    </source>
</evidence>
<feature type="transmembrane region" description="Helical" evidence="2">
    <location>
        <begin position="21"/>
        <end position="42"/>
    </location>
</feature>
<dbReference type="Proteomes" id="UP000239485">
    <property type="component" value="Unassembled WGS sequence"/>
</dbReference>